<name>A0A5B7FWX9_PORTR</name>
<dbReference type="AlphaFoldDB" id="A0A5B7FWX9"/>
<accession>A0A5B7FWX9</accession>
<reference evidence="2 3" key="1">
    <citation type="submission" date="2019-05" db="EMBL/GenBank/DDBJ databases">
        <title>Another draft genome of Portunus trituberculatus and its Hox gene families provides insights of decapod evolution.</title>
        <authorList>
            <person name="Jeong J.-H."/>
            <person name="Song I."/>
            <person name="Kim S."/>
            <person name="Choi T."/>
            <person name="Kim D."/>
            <person name="Ryu S."/>
            <person name="Kim W."/>
        </authorList>
    </citation>
    <scope>NUCLEOTIDE SEQUENCE [LARGE SCALE GENOMIC DNA]</scope>
    <source>
        <tissue evidence="2">Muscle</tissue>
    </source>
</reference>
<evidence type="ECO:0000313" key="2">
    <source>
        <dbReference type="EMBL" id="MPC49709.1"/>
    </source>
</evidence>
<dbReference type="EMBL" id="VSRR010009049">
    <property type="protein sequence ID" value="MPC49709.1"/>
    <property type="molecule type" value="Genomic_DNA"/>
</dbReference>
<dbReference type="Proteomes" id="UP000324222">
    <property type="component" value="Unassembled WGS sequence"/>
</dbReference>
<feature type="region of interest" description="Disordered" evidence="1">
    <location>
        <begin position="51"/>
        <end position="84"/>
    </location>
</feature>
<evidence type="ECO:0000256" key="1">
    <source>
        <dbReference type="SAM" id="MobiDB-lite"/>
    </source>
</evidence>
<protein>
    <submittedName>
        <fullName evidence="2">Uncharacterized protein</fullName>
    </submittedName>
</protein>
<sequence>MFDTSTGPARRHSCKCELGMAQHNPHFYHFATIITCKIRTVTLIDDQTLPLRHPRHRHRCRQLARDERPGEGGRGSVESERTQP</sequence>
<gene>
    <name evidence="2" type="ORF">E2C01_043521</name>
</gene>
<feature type="compositionally biased region" description="Basic and acidic residues" evidence="1">
    <location>
        <begin position="63"/>
        <end position="84"/>
    </location>
</feature>
<organism evidence="2 3">
    <name type="scientific">Portunus trituberculatus</name>
    <name type="common">Swimming crab</name>
    <name type="synonym">Neptunus trituberculatus</name>
    <dbReference type="NCBI Taxonomy" id="210409"/>
    <lineage>
        <taxon>Eukaryota</taxon>
        <taxon>Metazoa</taxon>
        <taxon>Ecdysozoa</taxon>
        <taxon>Arthropoda</taxon>
        <taxon>Crustacea</taxon>
        <taxon>Multicrustacea</taxon>
        <taxon>Malacostraca</taxon>
        <taxon>Eumalacostraca</taxon>
        <taxon>Eucarida</taxon>
        <taxon>Decapoda</taxon>
        <taxon>Pleocyemata</taxon>
        <taxon>Brachyura</taxon>
        <taxon>Eubrachyura</taxon>
        <taxon>Portunoidea</taxon>
        <taxon>Portunidae</taxon>
        <taxon>Portuninae</taxon>
        <taxon>Portunus</taxon>
    </lineage>
</organism>
<keyword evidence="3" id="KW-1185">Reference proteome</keyword>
<feature type="compositionally biased region" description="Basic residues" evidence="1">
    <location>
        <begin position="52"/>
        <end position="62"/>
    </location>
</feature>
<comment type="caution">
    <text evidence="2">The sequence shown here is derived from an EMBL/GenBank/DDBJ whole genome shotgun (WGS) entry which is preliminary data.</text>
</comment>
<proteinExistence type="predicted"/>
<evidence type="ECO:0000313" key="3">
    <source>
        <dbReference type="Proteomes" id="UP000324222"/>
    </source>
</evidence>